<reference evidence="2 3" key="1">
    <citation type="submission" date="2019-10" db="EMBL/GenBank/DDBJ databases">
        <title>Whole genome shotgun sequence of Acrocarpospora macrocephala NBRC 16266.</title>
        <authorList>
            <person name="Ichikawa N."/>
            <person name="Kimura A."/>
            <person name="Kitahashi Y."/>
            <person name="Komaki H."/>
            <person name="Oguchi A."/>
        </authorList>
    </citation>
    <scope>NUCLEOTIDE SEQUENCE [LARGE SCALE GENOMIC DNA]</scope>
    <source>
        <strain evidence="2 3">NBRC 16266</strain>
    </source>
</reference>
<evidence type="ECO:0000256" key="1">
    <source>
        <dbReference type="SAM" id="MobiDB-lite"/>
    </source>
</evidence>
<protein>
    <submittedName>
        <fullName evidence="2">Uncharacterized protein</fullName>
    </submittedName>
</protein>
<dbReference type="AlphaFoldDB" id="A0A5M3X1Q7"/>
<name>A0A5M3X1Q7_9ACTN</name>
<feature type="region of interest" description="Disordered" evidence="1">
    <location>
        <begin position="75"/>
        <end position="94"/>
    </location>
</feature>
<organism evidence="2 3">
    <name type="scientific">Acrocarpospora macrocephala</name>
    <dbReference type="NCBI Taxonomy" id="150177"/>
    <lineage>
        <taxon>Bacteria</taxon>
        <taxon>Bacillati</taxon>
        <taxon>Actinomycetota</taxon>
        <taxon>Actinomycetes</taxon>
        <taxon>Streptosporangiales</taxon>
        <taxon>Streptosporangiaceae</taxon>
        <taxon>Acrocarpospora</taxon>
    </lineage>
</organism>
<evidence type="ECO:0000313" key="2">
    <source>
        <dbReference type="EMBL" id="GES14950.1"/>
    </source>
</evidence>
<feature type="region of interest" description="Disordered" evidence="1">
    <location>
        <begin position="104"/>
        <end position="125"/>
    </location>
</feature>
<dbReference type="EMBL" id="BLAE01000067">
    <property type="protein sequence ID" value="GES14950.1"/>
    <property type="molecule type" value="Genomic_DNA"/>
</dbReference>
<comment type="caution">
    <text evidence="2">The sequence shown here is derived from an EMBL/GenBank/DDBJ whole genome shotgun (WGS) entry which is preliminary data.</text>
</comment>
<accession>A0A5M3X1Q7</accession>
<dbReference type="Proteomes" id="UP000331127">
    <property type="component" value="Unassembled WGS sequence"/>
</dbReference>
<keyword evidence="3" id="KW-1185">Reference proteome</keyword>
<proteinExistence type="predicted"/>
<gene>
    <name evidence="2" type="ORF">Amac_085470</name>
</gene>
<sequence length="125" mass="13472">MASILRSASRYATPRNHDLHQTALTVRNTGPTNHTPTTPPGRYAFQGLGEAGPRILAEAREQTGLPIMTEVRRSGRSVYAKSPPIHHGQKPTGLPIMTEVRRSGCSMHAGSPPIHHGQKPTGVRG</sequence>
<evidence type="ECO:0000313" key="3">
    <source>
        <dbReference type="Proteomes" id="UP000331127"/>
    </source>
</evidence>